<accession>A0ABW2PL05</accession>
<evidence type="ECO:0000313" key="7">
    <source>
        <dbReference type="Proteomes" id="UP001596439"/>
    </source>
</evidence>
<comment type="caution">
    <text evidence="6">The sequence shown here is derived from an EMBL/GenBank/DDBJ whole genome shotgun (WGS) entry which is preliminary data.</text>
</comment>
<keyword evidence="7" id="KW-1185">Reference proteome</keyword>
<proteinExistence type="predicted"/>
<evidence type="ECO:0000256" key="4">
    <source>
        <dbReference type="ARBA" id="ARBA00023136"/>
    </source>
</evidence>
<sequence>MVENILCSVHTGNKKTEQVFLSLGYNPMPFSEEQVTVGVNAVIGVAGTVYIWWENAPMTKETQEAQEAQVYLEELKKRKK</sequence>
<organism evidence="6 7">
    <name type="scientific">Exiguobacterium aestuarii</name>
    <dbReference type="NCBI Taxonomy" id="273527"/>
    <lineage>
        <taxon>Bacteria</taxon>
        <taxon>Bacillati</taxon>
        <taxon>Bacillota</taxon>
        <taxon>Bacilli</taxon>
        <taxon>Bacillales</taxon>
        <taxon>Bacillales Family XII. Incertae Sedis</taxon>
        <taxon>Exiguobacterium</taxon>
    </lineage>
</organism>
<dbReference type="InterPro" id="IPR006479">
    <property type="entry name" value="Holin"/>
</dbReference>
<evidence type="ECO:0000256" key="3">
    <source>
        <dbReference type="ARBA" id="ARBA00022989"/>
    </source>
</evidence>
<dbReference type="EMBL" id="JBHTCE010000001">
    <property type="protein sequence ID" value="MFC7389744.1"/>
    <property type="molecule type" value="Genomic_DNA"/>
</dbReference>
<protein>
    <submittedName>
        <fullName evidence="6">Phage holin</fullName>
    </submittedName>
</protein>
<reference evidence="7" key="1">
    <citation type="journal article" date="2019" name="Int. J. Syst. Evol. Microbiol.">
        <title>The Global Catalogue of Microorganisms (GCM) 10K type strain sequencing project: providing services to taxonomists for standard genome sequencing and annotation.</title>
        <authorList>
            <consortium name="The Broad Institute Genomics Platform"/>
            <consortium name="The Broad Institute Genome Sequencing Center for Infectious Disease"/>
            <person name="Wu L."/>
            <person name="Ma J."/>
        </authorList>
    </citation>
    <scope>NUCLEOTIDE SEQUENCE [LARGE SCALE GENOMIC DNA]</scope>
    <source>
        <strain evidence="7">CCUG 55590</strain>
    </source>
</reference>
<keyword evidence="4 5" id="KW-0472">Membrane</keyword>
<evidence type="ECO:0000256" key="5">
    <source>
        <dbReference type="SAM" id="Phobius"/>
    </source>
</evidence>
<keyword evidence="2 5" id="KW-0812">Transmembrane</keyword>
<evidence type="ECO:0000256" key="2">
    <source>
        <dbReference type="ARBA" id="ARBA00022692"/>
    </source>
</evidence>
<dbReference type="Proteomes" id="UP001596439">
    <property type="component" value="Unassembled WGS sequence"/>
</dbReference>
<evidence type="ECO:0000256" key="1">
    <source>
        <dbReference type="ARBA" id="ARBA00004370"/>
    </source>
</evidence>
<gene>
    <name evidence="6" type="ORF">ACFQO8_06270</name>
</gene>
<evidence type="ECO:0000313" key="6">
    <source>
        <dbReference type="EMBL" id="MFC7389744.1"/>
    </source>
</evidence>
<dbReference type="Pfam" id="PF04688">
    <property type="entry name" value="Holin_SPP1"/>
    <property type="match status" value="1"/>
</dbReference>
<name>A0ABW2PL05_9BACL</name>
<keyword evidence="3 5" id="KW-1133">Transmembrane helix</keyword>
<comment type="subcellular location">
    <subcellularLocation>
        <location evidence="1">Membrane</location>
    </subcellularLocation>
</comment>
<feature type="transmembrane region" description="Helical" evidence="5">
    <location>
        <begin position="35"/>
        <end position="53"/>
    </location>
</feature>